<feature type="transmembrane region" description="Helical" evidence="5">
    <location>
        <begin position="115"/>
        <end position="137"/>
    </location>
</feature>
<comment type="subcellular location">
    <subcellularLocation>
        <location evidence="1">Membrane</location>
        <topology evidence="1">Multi-pass membrane protein</topology>
    </subcellularLocation>
</comment>
<dbReference type="Pfam" id="PF00999">
    <property type="entry name" value="Na_H_Exchanger"/>
    <property type="match status" value="1"/>
</dbReference>
<evidence type="ECO:0000256" key="3">
    <source>
        <dbReference type="ARBA" id="ARBA00022989"/>
    </source>
</evidence>
<feature type="domain" description="Cation/H+ exchanger transmembrane" evidence="6">
    <location>
        <begin position="11"/>
        <end position="387"/>
    </location>
</feature>
<evidence type="ECO:0000256" key="1">
    <source>
        <dbReference type="ARBA" id="ARBA00004141"/>
    </source>
</evidence>
<dbReference type="GO" id="GO:0016020">
    <property type="term" value="C:membrane"/>
    <property type="evidence" value="ECO:0007669"/>
    <property type="project" value="UniProtKB-SubCell"/>
</dbReference>
<keyword evidence="2 5" id="KW-0812">Transmembrane</keyword>
<evidence type="ECO:0000259" key="6">
    <source>
        <dbReference type="Pfam" id="PF00999"/>
    </source>
</evidence>
<dbReference type="InterPro" id="IPR038770">
    <property type="entry name" value="Na+/solute_symporter_sf"/>
</dbReference>
<evidence type="ECO:0000256" key="5">
    <source>
        <dbReference type="SAM" id="Phobius"/>
    </source>
</evidence>
<evidence type="ECO:0000256" key="2">
    <source>
        <dbReference type="ARBA" id="ARBA00022692"/>
    </source>
</evidence>
<feature type="transmembrane region" description="Helical" evidence="5">
    <location>
        <begin position="80"/>
        <end position="103"/>
    </location>
</feature>
<dbReference type="InterPro" id="IPR051843">
    <property type="entry name" value="CPA1_transporter"/>
</dbReference>
<protein>
    <submittedName>
        <fullName evidence="7">Sodium:proton antiporter</fullName>
    </submittedName>
</protein>
<comment type="caution">
    <text evidence="7">The sequence shown here is derived from an EMBL/GenBank/DDBJ whole genome shotgun (WGS) entry which is preliminary data.</text>
</comment>
<keyword evidence="8" id="KW-1185">Reference proteome</keyword>
<dbReference type="EMBL" id="QUWK01000012">
    <property type="protein sequence ID" value="RFU94178.1"/>
    <property type="molecule type" value="Genomic_DNA"/>
</dbReference>
<feature type="transmembrane region" description="Helical" evidence="5">
    <location>
        <begin position="301"/>
        <end position="321"/>
    </location>
</feature>
<gene>
    <name evidence="7" type="ORF">DYP60_11295</name>
</gene>
<feature type="transmembrane region" description="Helical" evidence="5">
    <location>
        <begin position="24"/>
        <end position="43"/>
    </location>
</feature>
<dbReference type="PANTHER" id="PTHR31102:SF1">
    <property type="entry name" value="CATION_H+ EXCHANGER DOMAIN-CONTAINING PROTEIN"/>
    <property type="match status" value="1"/>
</dbReference>
<keyword evidence="3 5" id="KW-1133">Transmembrane helix</keyword>
<evidence type="ECO:0000256" key="4">
    <source>
        <dbReference type="ARBA" id="ARBA00023136"/>
    </source>
</evidence>
<reference evidence="7 8" key="2">
    <citation type="submission" date="2018-09" db="EMBL/GenBank/DDBJ databases">
        <title>Genome of Sphaerochaeta halotolerans strain 4-11.</title>
        <authorList>
            <person name="Nazina T.N."/>
            <person name="Sokolova D.S."/>
        </authorList>
    </citation>
    <scope>NUCLEOTIDE SEQUENCE [LARGE SCALE GENOMIC DNA]</scope>
    <source>
        <strain evidence="7 8">4-11</strain>
    </source>
</reference>
<dbReference type="Proteomes" id="UP000264002">
    <property type="component" value="Unassembled WGS sequence"/>
</dbReference>
<organism evidence="7 8">
    <name type="scientific">Sphaerochaeta halotolerans</name>
    <dbReference type="NCBI Taxonomy" id="2293840"/>
    <lineage>
        <taxon>Bacteria</taxon>
        <taxon>Pseudomonadati</taxon>
        <taxon>Spirochaetota</taxon>
        <taxon>Spirochaetia</taxon>
        <taxon>Spirochaetales</taxon>
        <taxon>Sphaerochaetaceae</taxon>
        <taxon>Sphaerochaeta</taxon>
    </lineage>
</organism>
<dbReference type="PANTHER" id="PTHR31102">
    <property type="match status" value="1"/>
</dbReference>
<feature type="transmembrane region" description="Helical" evidence="5">
    <location>
        <begin position="272"/>
        <end position="289"/>
    </location>
</feature>
<dbReference type="InterPro" id="IPR006153">
    <property type="entry name" value="Cation/H_exchanger_TM"/>
</dbReference>
<feature type="transmembrane region" description="Helical" evidence="5">
    <location>
        <begin position="369"/>
        <end position="389"/>
    </location>
</feature>
<keyword evidence="4 5" id="KW-0472">Membrane</keyword>
<feature type="transmembrane region" description="Helical" evidence="5">
    <location>
        <begin position="149"/>
        <end position="174"/>
    </location>
</feature>
<proteinExistence type="predicted"/>
<evidence type="ECO:0000313" key="8">
    <source>
        <dbReference type="Proteomes" id="UP000264002"/>
    </source>
</evidence>
<feature type="transmembrane region" description="Helical" evidence="5">
    <location>
        <begin position="221"/>
        <end position="237"/>
    </location>
</feature>
<feature type="transmembrane region" description="Helical" evidence="5">
    <location>
        <begin position="180"/>
        <end position="201"/>
    </location>
</feature>
<evidence type="ECO:0000313" key="7">
    <source>
        <dbReference type="EMBL" id="RFU94178.1"/>
    </source>
</evidence>
<dbReference type="GO" id="GO:1902600">
    <property type="term" value="P:proton transmembrane transport"/>
    <property type="evidence" value="ECO:0007669"/>
    <property type="project" value="InterPro"/>
</dbReference>
<accession>A0A372MFL4</accession>
<sequence>MALSLAELMILCLLVEYLLQRIHVPPLIGMLAIGMVLGPQVLGLLDPDLIRIGSDLRMIALIVILLRAGLELSRESLHKVGLQAVLLAFLPALFEAALIIALAPSLLSVSRGESVLLACVLAAVSPAVVVPMMVQLIKEGRGTKKAIPTLVLAGASLDDVTVIVAYSIAISLYLGDAVNISWMIASIPLSLVFAIMVGYLIARFLIKVFERYNPRATKRTMALLAIAIALVHIGDLLEAKHIPFAALLAVMAIGFIILEKRESMAHELSSKLGKIWVFAQIVLFAMVGAQVDLHAAKEAGLASILLILVALVGRSVGTYLCTLGSGFNFKEKLFIVISYLPKATVQAAIGSAPLAAMSERGMDTRPGQIILAVAVMSILITAPLGAFAISWGGDHLLSVDETRGSSSHAMEASEAEYDLLKD</sequence>
<dbReference type="GO" id="GO:0015297">
    <property type="term" value="F:antiporter activity"/>
    <property type="evidence" value="ECO:0007669"/>
    <property type="project" value="InterPro"/>
</dbReference>
<name>A0A372MFL4_9SPIR</name>
<feature type="transmembrane region" description="Helical" evidence="5">
    <location>
        <begin position="243"/>
        <end position="260"/>
    </location>
</feature>
<dbReference type="AlphaFoldDB" id="A0A372MFL4"/>
<dbReference type="RefSeq" id="WP_117331118.1">
    <property type="nucleotide sequence ID" value="NZ_QUWK01000012.1"/>
</dbReference>
<feature type="transmembrane region" description="Helical" evidence="5">
    <location>
        <begin position="49"/>
        <end position="68"/>
    </location>
</feature>
<reference evidence="8" key="1">
    <citation type="submission" date="2018-08" db="EMBL/GenBank/DDBJ databases">
        <authorList>
            <person name="Grouzdev D.S."/>
            <person name="Krutkina M.S."/>
        </authorList>
    </citation>
    <scope>NUCLEOTIDE SEQUENCE [LARGE SCALE GENOMIC DNA]</scope>
    <source>
        <strain evidence="8">4-11</strain>
    </source>
</reference>
<dbReference type="Gene3D" id="1.20.1530.20">
    <property type="match status" value="1"/>
</dbReference>